<dbReference type="Proteomes" id="UP000230607">
    <property type="component" value="Chromosome 1"/>
</dbReference>
<dbReference type="CDD" id="cd01990">
    <property type="entry name" value="LarE-like"/>
    <property type="match status" value="1"/>
</dbReference>
<dbReference type="RefSeq" id="WP_157928218.1">
    <property type="nucleotide sequence ID" value="NZ_LT841358.1"/>
</dbReference>
<dbReference type="InterPro" id="IPR014729">
    <property type="entry name" value="Rossmann-like_a/b/a_fold"/>
</dbReference>
<accession>A0A2H1FI58</accession>
<dbReference type="EMBL" id="LT841358">
    <property type="protein sequence ID" value="SMH72455.1"/>
    <property type="molecule type" value="Genomic_DNA"/>
</dbReference>
<dbReference type="PANTHER" id="PTHR43169:SF2">
    <property type="entry name" value="NAD_GMP SYNTHASE DOMAIN-CONTAINING PROTEIN"/>
    <property type="match status" value="1"/>
</dbReference>
<dbReference type="GO" id="GO:0016783">
    <property type="term" value="F:sulfurtransferase activity"/>
    <property type="evidence" value="ECO:0007669"/>
    <property type="project" value="InterPro"/>
</dbReference>
<evidence type="ECO:0000313" key="1">
    <source>
        <dbReference type="EMBL" id="SMH72455.1"/>
    </source>
</evidence>
<dbReference type="Gene3D" id="3.40.50.620">
    <property type="entry name" value="HUPs"/>
    <property type="match status" value="1"/>
</dbReference>
<dbReference type="Pfam" id="PF06508">
    <property type="entry name" value="QueC"/>
    <property type="match status" value="1"/>
</dbReference>
<gene>
    <name evidence="1" type="ORF">NCS_30295</name>
</gene>
<proteinExistence type="predicted"/>
<dbReference type="PANTHER" id="PTHR43169">
    <property type="entry name" value="EXSB FAMILY PROTEIN"/>
    <property type="match status" value="1"/>
</dbReference>
<dbReference type="AlphaFoldDB" id="A0A2H1FI58"/>
<protein>
    <submittedName>
        <fullName evidence="1">Uncharacterized protein</fullName>
    </submittedName>
</protein>
<dbReference type="NCBIfam" id="TIGR00268">
    <property type="entry name" value="ATP-dependent sacrificial sulfur transferase LarE"/>
    <property type="match status" value="1"/>
</dbReference>
<dbReference type="SUPFAM" id="SSF52402">
    <property type="entry name" value="Adenine nucleotide alpha hydrolases-like"/>
    <property type="match status" value="1"/>
</dbReference>
<dbReference type="OrthoDB" id="61764at2157"/>
<name>A0A2H1FI58_9ARCH</name>
<reference evidence="2" key="1">
    <citation type="submission" date="2017-03" db="EMBL/GenBank/DDBJ databases">
        <authorList>
            <person name="Herbold C."/>
        </authorList>
    </citation>
    <scope>NUCLEOTIDE SEQUENCE [LARGE SCALE GENOMIC DNA]</scope>
</reference>
<dbReference type="InterPro" id="IPR018317">
    <property type="entry name" value="QueC"/>
</dbReference>
<organism evidence="1 2">
    <name type="scientific">Candidatus Nitrosotalea okcheonensis</name>
    <dbReference type="NCBI Taxonomy" id="1903276"/>
    <lineage>
        <taxon>Archaea</taxon>
        <taxon>Nitrososphaerota</taxon>
        <taxon>Nitrososphaeria</taxon>
        <taxon>Nitrosotaleales</taxon>
        <taxon>Nitrosotaleaceae</taxon>
        <taxon>Nitrosotalea</taxon>
    </lineage>
</organism>
<sequence length="266" mass="29911">MKQMKDLMTWFHGKEKALVALSGGVDSALVAYAAQIALGKQAVAVTADYKTLSQEELDSAKRVCQEIGIRHIIIEYSELDNPDFVKNDKNRCFHCRTELAEHLVALSKREKINLIVDGTNLDDLMEYRPGIIALKKNGVQSPLVESGFTKSNVRDVAKEIGLSIHDKPSNSCLASRIPWGNTVTAEKLERIEKSEVMIKHLFGVRQVRVRDFGNMASVEVDKNEIVFLDDEKKMSILEKYMNDMGFDNILIDPKGYRPGKLNVITD</sequence>
<dbReference type="InterPro" id="IPR005232">
    <property type="entry name" value="LarE"/>
</dbReference>
<dbReference type="PIRSF" id="PIRSF006661">
    <property type="entry name" value="PP-lp_UCP006661"/>
    <property type="match status" value="1"/>
</dbReference>
<evidence type="ECO:0000313" key="2">
    <source>
        <dbReference type="Proteomes" id="UP000230607"/>
    </source>
</evidence>
<dbReference type="InterPro" id="IPR052188">
    <property type="entry name" value="Ni-pincer_cofactor_biosynth"/>
</dbReference>
<keyword evidence="2" id="KW-1185">Reference proteome</keyword>